<gene>
    <name evidence="2" type="ORF">PFISCL1PPCAC_22245</name>
</gene>
<name>A0AAV5WHL3_9BILA</name>
<evidence type="ECO:0000313" key="3">
    <source>
        <dbReference type="Proteomes" id="UP001432322"/>
    </source>
</evidence>
<evidence type="ECO:0000313" key="2">
    <source>
        <dbReference type="EMBL" id="GMT30948.1"/>
    </source>
</evidence>
<dbReference type="EMBL" id="BTSY01000005">
    <property type="protein sequence ID" value="GMT30948.1"/>
    <property type="molecule type" value="Genomic_DNA"/>
</dbReference>
<proteinExistence type="predicted"/>
<feature type="compositionally biased region" description="Basic and acidic residues" evidence="1">
    <location>
        <begin position="1"/>
        <end position="11"/>
    </location>
</feature>
<protein>
    <submittedName>
        <fullName evidence="2">Uncharacterized protein</fullName>
    </submittedName>
</protein>
<feature type="region of interest" description="Disordered" evidence="1">
    <location>
        <begin position="1"/>
        <end position="44"/>
    </location>
</feature>
<sequence>EPRTVNGEMKRASSRTGMSSQSRSIRAGVTSFGESDDLSSSVRSGDVVLPYNSLTRSQFRRKVIAQNLTKSRTSNRI</sequence>
<dbReference type="Proteomes" id="UP001432322">
    <property type="component" value="Unassembled WGS sequence"/>
</dbReference>
<comment type="caution">
    <text evidence="2">The sequence shown here is derived from an EMBL/GenBank/DDBJ whole genome shotgun (WGS) entry which is preliminary data.</text>
</comment>
<dbReference type="AlphaFoldDB" id="A0AAV5WHL3"/>
<feature type="non-terminal residue" evidence="2">
    <location>
        <position position="1"/>
    </location>
</feature>
<organism evidence="2 3">
    <name type="scientific">Pristionchus fissidentatus</name>
    <dbReference type="NCBI Taxonomy" id="1538716"/>
    <lineage>
        <taxon>Eukaryota</taxon>
        <taxon>Metazoa</taxon>
        <taxon>Ecdysozoa</taxon>
        <taxon>Nematoda</taxon>
        <taxon>Chromadorea</taxon>
        <taxon>Rhabditida</taxon>
        <taxon>Rhabditina</taxon>
        <taxon>Diplogasteromorpha</taxon>
        <taxon>Diplogasteroidea</taxon>
        <taxon>Neodiplogasteridae</taxon>
        <taxon>Pristionchus</taxon>
    </lineage>
</organism>
<keyword evidence="3" id="KW-1185">Reference proteome</keyword>
<accession>A0AAV5WHL3</accession>
<evidence type="ECO:0000256" key="1">
    <source>
        <dbReference type="SAM" id="MobiDB-lite"/>
    </source>
</evidence>
<reference evidence="2" key="1">
    <citation type="submission" date="2023-10" db="EMBL/GenBank/DDBJ databases">
        <title>Genome assembly of Pristionchus species.</title>
        <authorList>
            <person name="Yoshida K."/>
            <person name="Sommer R.J."/>
        </authorList>
    </citation>
    <scope>NUCLEOTIDE SEQUENCE</scope>
    <source>
        <strain evidence="2">RS5133</strain>
    </source>
</reference>
<feature type="compositionally biased region" description="Low complexity" evidence="1">
    <location>
        <begin position="14"/>
        <end position="24"/>
    </location>
</feature>